<proteinExistence type="predicted"/>
<dbReference type="PROSITE" id="PS50943">
    <property type="entry name" value="HTH_CROC1"/>
    <property type="match status" value="1"/>
</dbReference>
<accession>A0A3M0A340</accession>
<comment type="caution">
    <text evidence="2">The sequence shown here is derived from an EMBL/GenBank/DDBJ whole genome shotgun (WGS) entry which is preliminary data.</text>
</comment>
<dbReference type="OrthoDB" id="129597at2"/>
<dbReference type="AlphaFoldDB" id="A0A3M0A340"/>
<dbReference type="CDD" id="cd00093">
    <property type="entry name" value="HTH_XRE"/>
    <property type="match status" value="1"/>
</dbReference>
<dbReference type="SMART" id="SM00530">
    <property type="entry name" value="HTH_XRE"/>
    <property type="match status" value="1"/>
</dbReference>
<dbReference type="InterPro" id="IPR010982">
    <property type="entry name" value="Lambda_DNA-bd_dom_sf"/>
</dbReference>
<evidence type="ECO:0000259" key="1">
    <source>
        <dbReference type="PROSITE" id="PS50943"/>
    </source>
</evidence>
<dbReference type="EMBL" id="REFJ01000005">
    <property type="protein sequence ID" value="RMA78864.1"/>
    <property type="molecule type" value="Genomic_DNA"/>
</dbReference>
<dbReference type="InterPro" id="IPR001387">
    <property type="entry name" value="Cro/C1-type_HTH"/>
</dbReference>
<dbReference type="SUPFAM" id="SSF47413">
    <property type="entry name" value="lambda repressor-like DNA-binding domains"/>
    <property type="match status" value="1"/>
</dbReference>
<sequence>MEHQVQVIKQEDKPAFAVLSWDDYQRLLTLAGISAPQSSQQSVPVKAAISSETLRAIRESKGLSVATLAREAGISPSYYEMIEDGRRLASEANRRAIARGLQCSVDDIIFSETT</sequence>
<reference evidence="2 3" key="1">
    <citation type="submission" date="2018-10" db="EMBL/GenBank/DDBJ databases">
        <title>Genomic Encyclopedia of Type Strains, Phase IV (KMG-IV): sequencing the most valuable type-strain genomes for metagenomic binning, comparative biology and taxonomic classification.</title>
        <authorList>
            <person name="Goeker M."/>
        </authorList>
    </citation>
    <scope>NUCLEOTIDE SEQUENCE [LARGE SCALE GENOMIC DNA]</scope>
    <source>
        <strain evidence="2 3">DSM 25080</strain>
    </source>
</reference>
<feature type="domain" description="HTH cro/C1-type" evidence="1">
    <location>
        <begin position="54"/>
        <end position="108"/>
    </location>
</feature>
<evidence type="ECO:0000313" key="2">
    <source>
        <dbReference type="EMBL" id="RMA78864.1"/>
    </source>
</evidence>
<evidence type="ECO:0000313" key="3">
    <source>
        <dbReference type="Proteomes" id="UP000267187"/>
    </source>
</evidence>
<keyword evidence="3" id="KW-1185">Reference proteome</keyword>
<dbReference type="RefSeq" id="WP_121877499.1">
    <property type="nucleotide sequence ID" value="NZ_REFJ01000005.1"/>
</dbReference>
<name>A0A3M0A340_9GAMM</name>
<gene>
    <name evidence="2" type="ORF">DFR27_2203</name>
</gene>
<dbReference type="Gene3D" id="1.10.260.40">
    <property type="entry name" value="lambda repressor-like DNA-binding domains"/>
    <property type="match status" value="1"/>
</dbReference>
<keyword evidence="2" id="KW-0238">DNA-binding</keyword>
<protein>
    <submittedName>
        <fullName evidence="2">DNA-binding XRE family transcriptional regulator</fullName>
    </submittedName>
</protein>
<dbReference type="GO" id="GO:0003677">
    <property type="term" value="F:DNA binding"/>
    <property type="evidence" value="ECO:0007669"/>
    <property type="project" value="UniProtKB-KW"/>
</dbReference>
<organism evidence="2 3">
    <name type="scientific">Umboniibacter marinipuniceus</name>
    <dbReference type="NCBI Taxonomy" id="569599"/>
    <lineage>
        <taxon>Bacteria</taxon>
        <taxon>Pseudomonadati</taxon>
        <taxon>Pseudomonadota</taxon>
        <taxon>Gammaproteobacteria</taxon>
        <taxon>Cellvibrionales</taxon>
        <taxon>Cellvibrionaceae</taxon>
        <taxon>Umboniibacter</taxon>
    </lineage>
</organism>
<dbReference type="Proteomes" id="UP000267187">
    <property type="component" value="Unassembled WGS sequence"/>
</dbReference>
<dbReference type="Pfam" id="PF13560">
    <property type="entry name" value="HTH_31"/>
    <property type="match status" value="1"/>
</dbReference>